<keyword evidence="2" id="KW-0378">Hydrolase</keyword>
<comment type="caution">
    <text evidence="5">The sequence shown here is derived from an EMBL/GenBank/DDBJ whole genome shotgun (WGS) entry which is preliminary data.</text>
</comment>
<proteinExistence type="inferred from homology"/>
<dbReference type="Pfam" id="PF08386">
    <property type="entry name" value="Abhydrolase_4"/>
    <property type="match status" value="1"/>
</dbReference>
<evidence type="ECO:0000313" key="6">
    <source>
        <dbReference type="Proteomes" id="UP001302676"/>
    </source>
</evidence>
<sequence length="503" mass="54084">MVNTNPLLVALGSSVIHAATTKLRGNSGIQWGKCDIETQGLPVECARLPVPLDYSNGSSAETLDLALIRYPAQNGPSQGTILLNFGGPGQDGLNNMISYAPIQGPWDPRGTGQTLRFACFEPEAAGLVLANELPDESPEVRQRVWDQAGYIAGNCTERLGETGDLVGMAFTARDMFRIVDALGEDGKLRYWGISGGTTLGATAAALFPDRIDKVILDGVMNSHQYYHSIGETEALISSDDTLVGFIRACFDNPKKCPLTAVANSSDDALKAIVGAFEELKTEPLLIPAENADPVPITYSIANSLTLSTLYRPNSYQFLASILTAVIQKDTDALVAAFSGLGSPSAIPQQAQAIMGIRCGDKIPREDKLSDIEVVEQQFHETSKYFPGFGAGYYLYACAQWSFKAKERYEGDFRVKTSSPLLFIGNTYDPITPLASARNMSAGFEGSVVLHHDGFGHTSIAQRSNCTNEAIAKYFADGTLPKKGTVCAPNQPLFANDEEIVATK</sequence>
<reference evidence="5" key="1">
    <citation type="journal article" date="2023" name="Mol. Phylogenet. Evol.">
        <title>Genome-scale phylogeny and comparative genomics of the fungal order Sordariales.</title>
        <authorList>
            <person name="Hensen N."/>
            <person name="Bonometti L."/>
            <person name="Westerberg I."/>
            <person name="Brannstrom I.O."/>
            <person name="Guillou S."/>
            <person name="Cros-Aarteil S."/>
            <person name="Calhoun S."/>
            <person name="Haridas S."/>
            <person name="Kuo A."/>
            <person name="Mondo S."/>
            <person name="Pangilinan J."/>
            <person name="Riley R."/>
            <person name="LaButti K."/>
            <person name="Andreopoulos B."/>
            <person name="Lipzen A."/>
            <person name="Chen C."/>
            <person name="Yan M."/>
            <person name="Daum C."/>
            <person name="Ng V."/>
            <person name="Clum A."/>
            <person name="Steindorff A."/>
            <person name="Ohm R.A."/>
            <person name="Martin F."/>
            <person name="Silar P."/>
            <person name="Natvig D.O."/>
            <person name="Lalanne C."/>
            <person name="Gautier V."/>
            <person name="Ament-Velasquez S.L."/>
            <person name="Kruys A."/>
            <person name="Hutchinson M.I."/>
            <person name="Powell A.J."/>
            <person name="Barry K."/>
            <person name="Miller A.N."/>
            <person name="Grigoriev I.V."/>
            <person name="Debuchy R."/>
            <person name="Gladieux P."/>
            <person name="Hiltunen Thoren M."/>
            <person name="Johannesson H."/>
        </authorList>
    </citation>
    <scope>NUCLEOTIDE SEQUENCE</scope>
    <source>
        <strain evidence="5">CBS 141.50</strain>
    </source>
</reference>
<evidence type="ECO:0000256" key="2">
    <source>
        <dbReference type="ARBA" id="ARBA00022801"/>
    </source>
</evidence>
<feature type="domain" description="Peptidase S33 tripeptidyl aminopeptidase-like C-terminal" evidence="4">
    <location>
        <begin position="394"/>
        <end position="486"/>
    </location>
</feature>
<dbReference type="Pfam" id="PF00561">
    <property type="entry name" value="Abhydrolase_1"/>
    <property type="match status" value="1"/>
</dbReference>
<comment type="similarity">
    <text evidence="1">Belongs to the peptidase S33 family.</text>
</comment>
<keyword evidence="6" id="KW-1185">Reference proteome</keyword>
<evidence type="ECO:0000259" key="3">
    <source>
        <dbReference type="Pfam" id="PF00561"/>
    </source>
</evidence>
<dbReference type="AlphaFoldDB" id="A0AAN6V5A6"/>
<dbReference type="SUPFAM" id="SSF53474">
    <property type="entry name" value="alpha/beta-Hydrolases"/>
    <property type="match status" value="1"/>
</dbReference>
<evidence type="ECO:0000313" key="5">
    <source>
        <dbReference type="EMBL" id="KAK4145064.1"/>
    </source>
</evidence>
<organism evidence="5 6">
    <name type="scientific">Dichotomopilus funicola</name>
    <dbReference type="NCBI Taxonomy" id="1934379"/>
    <lineage>
        <taxon>Eukaryota</taxon>
        <taxon>Fungi</taxon>
        <taxon>Dikarya</taxon>
        <taxon>Ascomycota</taxon>
        <taxon>Pezizomycotina</taxon>
        <taxon>Sordariomycetes</taxon>
        <taxon>Sordariomycetidae</taxon>
        <taxon>Sordariales</taxon>
        <taxon>Chaetomiaceae</taxon>
        <taxon>Dichotomopilus</taxon>
    </lineage>
</organism>
<dbReference type="InterPro" id="IPR000073">
    <property type="entry name" value="AB_hydrolase_1"/>
</dbReference>
<dbReference type="Proteomes" id="UP001302676">
    <property type="component" value="Unassembled WGS sequence"/>
</dbReference>
<dbReference type="Gene3D" id="3.40.50.1820">
    <property type="entry name" value="alpha/beta hydrolase"/>
    <property type="match status" value="1"/>
</dbReference>
<feature type="domain" description="AB hydrolase-1" evidence="3">
    <location>
        <begin position="167"/>
        <end position="221"/>
    </location>
</feature>
<gene>
    <name evidence="5" type="ORF">C8A04DRAFT_36004</name>
</gene>
<protein>
    <submittedName>
        <fullName evidence="5">TAP-like protein-domain-containing protein</fullName>
    </submittedName>
</protein>
<dbReference type="EMBL" id="MU853571">
    <property type="protein sequence ID" value="KAK4145064.1"/>
    <property type="molecule type" value="Genomic_DNA"/>
</dbReference>
<evidence type="ECO:0000259" key="4">
    <source>
        <dbReference type="Pfam" id="PF08386"/>
    </source>
</evidence>
<dbReference type="PANTHER" id="PTHR43248:SF25">
    <property type="entry name" value="AB HYDROLASE-1 DOMAIN-CONTAINING PROTEIN-RELATED"/>
    <property type="match status" value="1"/>
</dbReference>
<name>A0AAN6V5A6_9PEZI</name>
<dbReference type="GO" id="GO:0016787">
    <property type="term" value="F:hydrolase activity"/>
    <property type="evidence" value="ECO:0007669"/>
    <property type="project" value="UniProtKB-KW"/>
</dbReference>
<dbReference type="RefSeq" id="XP_062638435.1">
    <property type="nucleotide sequence ID" value="XM_062783372.1"/>
</dbReference>
<dbReference type="PANTHER" id="PTHR43248">
    <property type="entry name" value="2-SUCCINYL-6-HYDROXY-2,4-CYCLOHEXADIENE-1-CARBOXYLATE SYNTHASE"/>
    <property type="match status" value="1"/>
</dbReference>
<evidence type="ECO:0000256" key="1">
    <source>
        <dbReference type="ARBA" id="ARBA00010088"/>
    </source>
</evidence>
<accession>A0AAN6V5A6</accession>
<dbReference type="InterPro" id="IPR013595">
    <property type="entry name" value="Pept_S33_TAP-like_C"/>
</dbReference>
<dbReference type="InterPro" id="IPR051601">
    <property type="entry name" value="Serine_prot/Carboxylest_S33"/>
</dbReference>
<dbReference type="GeneID" id="87819985"/>
<dbReference type="InterPro" id="IPR029058">
    <property type="entry name" value="AB_hydrolase_fold"/>
</dbReference>
<reference evidence="5" key="2">
    <citation type="submission" date="2023-05" db="EMBL/GenBank/DDBJ databases">
        <authorList>
            <consortium name="Lawrence Berkeley National Laboratory"/>
            <person name="Steindorff A."/>
            <person name="Hensen N."/>
            <person name="Bonometti L."/>
            <person name="Westerberg I."/>
            <person name="Brannstrom I.O."/>
            <person name="Guillou S."/>
            <person name="Cros-Aarteil S."/>
            <person name="Calhoun S."/>
            <person name="Haridas S."/>
            <person name="Kuo A."/>
            <person name="Mondo S."/>
            <person name="Pangilinan J."/>
            <person name="Riley R."/>
            <person name="Labutti K."/>
            <person name="Andreopoulos B."/>
            <person name="Lipzen A."/>
            <person name="Chen C."/>
            <person name="Yanf M."/>
            <person name="Daum C."/>
            <person name="Ng V."/>
            <person name="Clum A."/>
            <person name="Ohm R."/>
            <person name="Martin F."/>
            <person name="Silar P."/>
            <person name="Natvig D."/>
            <person name="Lalanne C."/>
            <person name="Gautier V."/>
            <person name="Ament-Velasquez S.L."/>
            <person name="Kruys A."/>
            <person name="Hutchinson M.I."/>
            <person name="Powell A.J."/>
            <person name="Barry K."/>
            <person name="Miller A.N."/>
            <person name="Grigoriev I.V."/>
            <person name="Debuchy R."/>
            <person name="Gladieux P."/>
            <person name="Thoren M.H."/>
            <person name="Johannesson H."/>
        </authorList>
    </citation>
    <scope>NUCLEOTIDE SEQUENCE</scope>
    <source>
        <strain evidence="5">CBS 141.50</strain>
    </source>
</reference>